<dbReference type="Pfam" id="PF11218">
    <property type="entry name" value="DUF3011"/>
    <property type="match status" value="2"/>
</dbReference>
<feature type="chain" id="PRO_5046359066" evidence="1">
    <location>
        <begin position="43"/>
        <end position="209"/>
    </location>
</feature>
<reference evidence="3" key="1">
    <citation type="journal article" date="2019" name="Int. J. Syst. Evol. Microbiol.">
        <title>The Global Catalogue of Microorganisms (GCM) 10K type strain sequencing project: providing services to taxonomists for standard genome sequencing and annotation.</title>
        <authorList>
            <consortium name="The Broad Institute Genomics Platform"/>
            <consortium name="The Broad Institute Genome Sequencing Center for Infectious Disease"/>
            <person name="Wu L."/>
            <person name="Ma J."/>
        </authorList>
    </citation>
    <scope>NUCLEOTIDE SEQUENCE [LARGE SCALE GENOMIC DNA]</scope>
    <source>
        <strain evidence="3">KCTC 42964</strain>
    </source>
</reference>
<dbReference type="RefSeq" id="WP_379903945.1">
    <property type="nucleotide sequence ID" value="NZ_JBHRTR010000034.1"/>
</dbReference>
<name>A0ABV7L4W0_9PROT</name>
<keyword evidence="3" id="KW-1185">Reference proteome</keyword>
<comment type="caution">
    <text evidence="2">The sequence shown here is derived from an EMBL/GenBank/DDBJ whole genome shotgun (WGS) entry which is preliminary data.</text>
</comment>
<evidence type="ECO:0000256" key="1">
    <source>
        <dbReference type="SAM" id="SignalP"/>
    </source>
</evidence>
<gene>
    <name evidence="2" type="ORF">ACFOGJ_20265</name>
</gene>
<dbReference type="InterPro" id="IPR021381">
    <property type="entry name" value="DUF3011"/>
</dbReference>
<evidence type="ECO:0000313" key="3">
    <source>
        <dbReference type="Proteomes" id="UP001595528"/>
    </source>
</evidence>
<proteinExistence type="predicted"/>
<protein>
    <submittedName>
        <fullName evidence="2">DUF3011 domain-containing protein</fullName>
    </submittedName>
</protein>
<keyword evidence="1" id="KW-0732">Signal</keyword>
<feature type="non-terminal residue" evidence="2">
    <location>
        <position position="209"/>
    </location>
</feature>
<feature type="signal peptide" evidence="1">
    <location>
        <begin position="1"/>
        <end position="42"/>
    </location>
</feature>
<sequence length="209" mass="21640">MAVARHKMRPATGRRMRIAPAALFAALALAVAGLMAGGPAQARNQPVICESQNYGYQHCSMKTSYGVVLVTQISRGRGECIKGQTWGWDSGGVWVTQGCRASFIQGNWANDFPEARGNGGGSGGGGSGGGGSGFDSGGGFSFSGSDPFDSGGGGRCYRPQDAVTCVSQNYNYAHCPMKTSYGVKIVAQMSSGRGECVEGRTWGWDSGGV</sequence>
<accession>A0ABV7L4W0</accession>
<evidence type="ECO:0000313" key="2">
    <source>
        <dbReference type="EMBL" id="MFC3229594.1"/>
    </source>
</evidence>
<dbReference type="Proteomes" id="UP001595528">
    <property type="component" value="Unassembled WGS sequence"/>
</dbReference>
<organism evidence="2 3">
    <name type="scientific">Marinibaculum pumilum</name>
    <dbReference type="NCBI Taxonomy" id="1766165"/>
    <lineage>
        <taxon>Bacteria</taxon>
        <taxon>Pseudomonadati</taxon>
        <taxon>Pseudomonadota</taxon>
        <taxon>Alphaproteobacteria</taxon>
        <taxon>Rhodospirillales</taxon>
        <taxon>Rhodospirillaceae</taxon>
        <taxon>Marinibaculum</taxon>
    </lineage>
</organism>
<dbReference type="EMBL" id="JBHRTR010000034">
    <property type="protein sequence ID" value="MFC3229594.1"/>
    <property type="molecule type" value="Genomic_DNA"/>
</dbReference>